<feature type="transmembrane region" description="Helical" evidence="9">
    <location>
        <begin position="410"/>
        <end position="430"/>
    </location>
</feature>
<feature type="transmembrane region" description="Helical" evidence="9">
    <location>
        <begin position="201"/>
        <end position="220"/>
    </location>
</feature>
<evidence type="ECO:0000256" key="4">
    <source>
        <dbReference type="ARBA" id="ARBA00022475"/>
    </source>
</evidence>
<feature type="transmembrane region" description="Helical" evidence="9">
    <location>
        <begin position="383"/>
        <end position="404"/>
    </location>
</feature>
<dbReference type="InterPro" id="IPR036259">
    <property type="entry name" value="MFS_trans_sf"/>
</dbReference>
<comment type="similarity">
    <text evidence="2">Belongs to the major facilitator superfamily. Metabolite:H+ Symporter (MHS) family (TC 2.A.1.6) family.</text>
</comment>
<evidence type="ECO:0000256" key="2">
    <source>
        <dbReference type="ARBA" id="ARBA00008240"/>
    </source>
</evidence>
<dbReference type="PROSITE" id="PS00217">
    <property type="entry name" value="SUGAR_TRANSPORT_2"/>
    <property type="match status" value="1"/>
</dbReference>
<evidence type="ECO:0000256" key="8">
    <source>
        <dbReference type="ARBA" id="ARBA00023136"/>
    </source>
</evidence>
<dbReference type="InterPro" id="IPR020846">
    <property type="entry name" value="MFS_dom"/>
</dbReference>
<evidence type="ECO:0000256" key="9">
    <source>
        <dbReference type="SAM" id="Phobius"/>
    </source>
</evidence>
<dbReference type="Gene3D" id="1.20.1250.20">
    <property type="entry name" value="MFS general substrate transporter like domains"/>
    <property type="match status" value="2"/>
</dbReference>
<keyword evidence="12" id="KW-1185">Reference proteome</keyword>
<keyword evidence="4" id="KW-1003">Cell membrane</keyword>
<comment type="caution">
    <text evidence="11">The sequence shown here is derived from an EMBL/GenBank/DDBJ whole genome shotgun (WGS) entry which is preliminary data.</text>
</comment>
<feature type="domain" description="Major facilitator superfamily (MFS) profile" evidence="10">
    <location>
        <begin position="29"/>
        <end position="437"/>
    </location>
</feature>
<evidence type="ECO:0000256" key="5">
    <source>
        <dbReference type="ARBA" id="ARBA00022692"/>
    </source>
</evidence>
<dbReference type="InterPro" id="IPR011701">
    <property type="entry name" value="MFS"/>
</dbReference>
<dbReference type="PANTHER" id="PTHR43528:SF1">
    <property type="entry name" value="ALPHA-KETOGLUTARATE PERMEASE"/>
    <property type="match status" value="1"/>
</dbReference>
<dbReference type="PANTHER" id="PTHR43528">
    <property type="entry name" value="ALPHA-KETOGLUTARATE PERMEASE"/>
    <property type="match status" value="1"/>
</dbReference>
<keyword evidence="6" id="KW-0769">Symport</keyword>
<feature type="transmembrane region" description="Helical" evidence="9">
    <location>
        <begin position="241"/>
        <end position="267"/>
    </location>
</feature>
<feature type="transmembrane region" description="Helical" evidence="9">
    <location>
        <begin position="318"/>
        <end position="338"/>
    </location>
</feature>
<feature type="transmembrane region" description="Helical" evidence="9">
    <location>
        <begin position="350"/>
        <end position="371"/>
    </location>
</feature>
<dbReference type="InterPro" id="IPR051084">
    <property type="entry name" value="H+-coupled_symporters"/>
</dbReference>
<reference evidence="11 12" key="1">
    <citation type="submission" date="2022-03" db="EMBL/GenBank/DDBJ databases">
        <title>Complete genome analysis of Roseomonas KG 17.1 : a prolific producer of plant growth promoters.</title>
        <authorList>
            <person name="Saadouli I."/>
            <person name="Najjari A."/>
            <person name="Mosbah A."/>
            <person name="Ouzari H.I."/>
        </authorList>
    </citation>
    <scope>NUCLEOTIDE SEQUENCE [LARGE SCALE GENOMIC DNA]</scope>
    <source>
        <strain evidence="11 12">KG17-1</strain>
    </source>
</reference>
<feature type="transmembrane region" description="Helical" evidence="9">
    <location>
        <begin position="67"/>
        <end position="89"/>
    </location>
</feature>
<dbReference type="InterPro" id="IPR005829">
    <property type="entry name" value="Sugar_transporter_CS"/>
</dbReference>
<name>A0ABS9W196_9PROT</name>
<feature type="transmembrane region" description="Helical" evidence="9">
    <location>
        <begin position="166"/>
        <end position="189"/>
    </location>
</feature>
<evidence type="ECO:0000259" key="10">
    <source>
        <dbReference type="PROSITE" id="PS50850"/>
    </source>
</evidence>
<dbReference type="Pfam" id="PF07690">
    <property type="entry name" value="MFS_1"/>
    <property type="match status" value="1"/>
</dbReference>
<organism evidence="11 12">
    <name type="scientific">Teichococcus vastitatis</name>
    <dbReference type="NCBI Taxonomy" id="2307076"/>
    <lineage>
        <taxon>Bacteria</taxon>
        <taxon>Pseudomonadati</taxon>
        <taxon>Pseudomonadota</taxon>
        <taxon>Alphaproteobacteria</taxon>
        <taxon>Acetobacterales</taxon>
        <taxon>Roseomonadaceae</taxon>
        <taxon>Roseomonas</taxon>
    </lineage>
</organism>
<keyword evidence="8 9" id="KW-0472">Membrane</keyword>
<gene>
    <name evidence="11" type="ORF">MON41_04725</name>
</gene>
<feature type="transmembrane region" description="Helical" evidence="9">
    <location>
        <begin position="287"/>
        <end position="306"/>
    </location>
</feature>
<dbReference type="PROSITE" id="PS50850">
    <property type="entry name" value="MFS"/>
    <property type="match status" value="1"/>
</dbReference>
<evidence type="ECO:0000313" key="12">
    <source>
        <dbReference type="Proteomes" id="UP001201985"/>
    </source>
</evidence>
<accession>A0ABS9W196</accession>
<feature type="transmembrane region" description="Helical" evidence="9">
    <location>
        <begin position="101"/>
        <end position="119"/>
    </location>
</feature>
<feature type="transmembrane region" description="Helical" evidence="9">
    <location>
        <begin position="125"/>
        <end position="145"/>
    </location>
</feature>
<keyword evidence="7 9" id="KW-1133">Transmembrane helix</keyword>
<evidence type="ECO:0000256" key="1">
    <source>
        <dbReference type="ARBA" id="ARBA00004651"/>
    </source>
</evidence>
<evidence type="ECO:0000313" key="11">
    <source>
        <dbReference type="EMBL" id="MCI0753066.1"/>
    </source>
</evidence>
<evidence type="ECO:0000256" key="7">
    <source>
        <dbReference type="ARBA" id="ARBA00022989"/>
    </source>
</evidence>
<protein>
    <submittedName>
        <fullName evidence="11">MFS transporter</fullName>
    </submittedName>
</protein>
<evidence type="ECO:0000256" key="3">
    <source>
        <dbReference type="ARBA" id="ARBA00022448"/>
    </source>
</evidence>
<evidence type="ECO:0000256" key="6">
    <source>
        <dbReference type="ARBA" id="ARBA00022847"/>
    </source>
</evidence>
<sequence>MSASKGVPLGGSASAPLESAEGFRGRAKAVLGAGIGNVLEWYDFTVYAYLAAIIGRKFFSSGDETTALLATFAVFGVGFVARPLGGILIGMFGDRFGRKPALLLTFGLIAFSTGMIGILPTYETIGVAAPILLVVARLLQGISAGGEWGSAASFLVEWAPANRRGLYGSFHPAAICAGQLLGAGIAAGLTTLLGNEAMGDWGWRVPFLLGALIGPLGLLARRQLHETPAFRKAKAEPGHSAAATFPMMRAMAVAFAFPALQSVLTYLFLSYFPTFTQRFAGLDAGTALWSTALATFVMGSSCVASGRLSDSIGRKRCLIASCILSLVFAYPLLSWLLASGSITTTIMIQAVFASFCGLFLGAMPAALVEMFPTARRLTGLATAYNLQSMIFGGFAPFIASWMIARSGAPVSIAFFIMFAALISALAIWRLRETAHTELS</sequence>
<comment type="subcellular location">
    <subcellularLocation>
        <location evidence="1">Cell membrane</location>
        <topology evidence="1">Multi-pass membrane protein</topology>
    </subcellularLocation>
</comment>
<dbReference type="PROSITE" id="PS00216">
    <property type="entry name" value="SUGAR_TRANSPORT_1"/>
    <property type="match status" value="1"/>
</dbReference>
<dbReference type="Proteomes" id="UP001201985">
    <property type="component" value="Unassembled WGS sequence"/>
</dbReference>
<keyword evidence="5 9" id="KW-0812">Transmembrane</keyword>
<keyword evidence="3" id="KW-0813">Transport</keyword>
<dbReference type="EMBL" id="JALBUU010000004">
    <property type="protein sequence ID" value="MCI0753066.1"/>
    <property type="molecule type" value="Genomic_DNA"/>
</dbReference>
<dbReference type="SUPFAM" id="SSF103473">
    <property type="entry name" value="MFS general substrate transporter"/>
    <property type="match status" value="1"/>
</dbReference>
<dbReference type="RefSeq" id="WP_241792585.1">
    <property type="nucleotide sequence ID" value="NZ_JALBUU010000004.1"/>
</dbReference>
<proteinExistence type="inferred from homology"/>